<feature type="transmembrane region" description="Helical" evidence="3">
    <location>
        <begin position="300"/>
        <end position="321"/>
    </location>
</feature>
<feature type="transmembrane region" description="Helical" evidence="3">
    <location>
        <begin position="240"/>
        <end position="259"/>
    </location>
</feature>
<dbReference type="EMBL" id="HBIW01010563">
    <property type="protein sequence ID" value="CAE0693574.1"/>
    <property type="molecule type" value="Transcribed_RNA"/>
</dbReference>
<evidence type="ECO:0000313" key="4">
    <source>
        <dbReference type="EMBL" id="CAE0693574.1"/>
    </source>
</evidence>
<accession>A0A7S3ZTL6</accession>
<dbReference type="GO" id="GO:0004888">
    <property type="term" value="F:transmembrane signaling receptor activity"/>
    <property type="evidence" value="ECO:0007669"/>
    <property type="project" value="InterPro"/>
</dbReference>
<dbReference type="SUPFAM" id="SSF90112">
    <property type="entry name" value="Neurotransmitter-gated ion-channel transmembrane pore"/>
    <property type="match status" value="1"/>
</dbReference>
<evidence type="ECO:0008006" key="5">
    <source>
        <dbReference type="Google" id="ProtNLM"/>
    </source>
</evidence>
<evidence type="ECO:0000256" key="3">
    <source>
        <dbReference type="SAM" id="Phobius"/>
    </source>
</evidence>
<evidence type="ECO:0000256" key="1">
    <source>
        <dbReference type="ARBA" id="ARBA00004141"/>
    </source>
</evidence>
<reference evidence="4" key="1">
    <citation type="submission" date="2021-01" db="EMBL/GenBank/DDBJ databases">
        <authorList>
            <person name="Corre E."/>
            <person name="Pelletier E."/>
            <person name="Niang G."/>
            <person name="Scheremetjew M."/>
            <person name="Finn R."/>
            <person name="Kale V."/>
            <person name="Holt S."/>
            <person name="Cochrane G."/>
            <person name="Meng A."/>
            <person name="Brown T."/>
            <person name="Cohen L."/>
        </authorList>
    </citation>
    <scope>NUCLEOTIDE SEQUENCE</scope>
    <source>
        <strain evidence="4">CCMP1756</strain>
    </source>
</reference>
<feature type="transmembrane region" description="Helical" evidence="3">
    <location>
        <begin position="271"/>
        <end position="288"/>
    </location>
</feature>
<dbReference type="GO" id="GO:0016020">
    <property type="term" value="C:membrane"/>
    <property type="evidence" value="ECO:0007669"/>
    <property type="project" value="UniProtKB-SubCell"/>
</dbReference>
<dbReference type="InterPro" id="IPR036734">
    <property type="entry name" value="Neur_chan_lig-bd_sf"/>
</dbReference>
<organism evidence="4">
    <name type="scientific">Pelagomonas calceolata</name>
    <dbReference type="NCBI Taxonomy" id="35677"/>
    <lineage>
        <taxon>Eukaryota</taxon>
        <taxon>Sar</taxon>
        <taxon>Stramenopiles</taxon>
        <taxon>Ochrophyta</taxon>
        <taxon>Pelagophyceae</taxon>
        <taxon>Pelagomonadales</taxon>
        <taxon>Pelagomonadaceae</taxon>
        <taxon>Pelagomonas</taxon>
    </lineage>
</organism>
<dbReference type="GO" id="GO:0005230">
    <property type="term" value="F:extracellular ligand-gated monoatomic ion channel activity"/>
    <property type="evidence" value="ECO:0007669"/>
    <property type="project" value="InterPro"/>
</dbReference>
<keyword evidence="3" id="KW-0812">Transmembrane</keyword>
<dbReference type="AlphaFoldDB" id="A0A7S3ZTL6"/>
<dbReference type="Gene3D" id="2.70.170.10">
    <property type="entry name" value="Neurotransmitter-gated ion-channel ligand-binding domain"/>
    <property type="match status" value="1"/>
</dbReference>
<keyword evidence="3" id="KW-0472">Membrane</keyword>
<proteinExistence type="predicted"/>
<dbReference type="InterPro" id="IPR036719">
    <property type="entry name" value="Neuro-gated_channel_TM_sf"/>
</dbReference>
<dbReference type="PANTHER" id="PTHR18945">
    <property type="entry name" value="NEUROTRANSMITTER GATED ION CHANNEL"/>
    <property type="match status" value="1"/>
</dbReference>
<dbReference type="InterPro" id="IPR006201">
    <property type="entry name" value="Neur_channel"/>
</dbReference>
<comment type="subcellular location">
    <subcellularLocation>
        <location evidence="1">Membrane</location>
        <topology evidence="1">Multi-pass membrane protein</topology>
    </subcellularLocation>
</comment>
<feature type="region of interest" description="Disordered" evidence="2">
    <location>
        <begin position="1"/>
        <end position="20"/>
    </location>
</feature>
<dbReference type="Gene3D" id="1.20.58.390">
    <property type="entry name" value="Neurotransmitter-gated ion-channel transmembrane domain"/>
    <property type="match status" value="1"/>
</dbReference>
<gene>
    <name evidence="4" type="ORF">PCAL00307_LOCUS9010</name>
</gene>
<keyword evidence="3" id="KW-1133">Transmembrane helix</keyword>
<evidence type="ECO:0000256" key="2">
    <source>
        <dbReference type="SAM" id="MobiDB-lite"/>
    </source>
</evidence>
<sequence length="351" mass="39364">MTKVVPSANDGAEQAVPKTLDPATVNWSDRPVPADGGVTRVSVELNVQEFKVDTHNGEFLQATFWVVLEWEDPRLLAAGIDTSDPSAMPKDIWRPAACFPTNFAWADDEPPVTFLSLAPGRLMWWRQTKPTHVDISSAGGGEERFRSFPFDSARIDWLFCMSDEVKLETDVDIELDFDRRNVKSQGGELRQMEWVGQRRQGEFVCTAVTFGVFKHSSPNTGLVYRDCIWSLHVQRDPTYYIFKGAVPIYVIVAFAFFQFAMDVDAQLTERLNFLVALMLSSFAIQWTVTDRLPRVPFVTALDRLIFASLLALFMMALGSVVESCVESTSELGYSSGHGDDVASMAWKLHAI</sequence>
<dbReference type="SUPFAM" id="SSF63712">
    <property type="entry name" value="Nicotinic receptor ligand binding domain-like"/>
    <property type="match status" value="1"/>
</dbReference>
<dbReference type="InterPro" id="IPR038050">
    <property type="entry name" value="Neuro_actylchol_rec"/>
</dbReference>
<name>A0A7S3ZTL6_9STRA</name>
<protein>
    <recommendedName>
        <fullName evidence="5">Neurotransmitter-gated ion-channel ligand-binding domain-containing protein</fullName>
    </recommendedName>
</protein>